<gene>
    <name evidence="10" type="ORF">AWRI3579_g2769</name>
</gene>
<dbReference type="AlphaFoldDB" id="A0A1E5RAC2"/>
<dbReference type="SUPFAM" id="SSF90096">
    <property type="entry name" value="Subunits of heterodimeric actin filament capping protein Capz"/>
    <property type="match status" value="1"/>
</dbReference>
<comment type="subcellular location">
    <subcellularLocation>
        <location evidence="1 9">Cytoplasm</location>
        <location evidence="1 9">Cytoskeleton</location>
    </subcellularLocation>
</comment>
<evidence type="ECO:0000256" key="6">
    <source>
        <dbReference type="ARBA" id="ARBA00023203"/>
    </source>
</evidence>
<keyword evidence="4 9" id="KW-0117">Actin capping</keyword>
<dbReference type="EMBL" id="LPNM01000008">
    <property type="protein sequence ID" value="OEJ83860.1"/>
    <property type="molecule type" value="Genomic_DNA"/>
</dbReference>
<dbReference type="InParanoid" id="A0A1E5RAC2"/>
<dbReference type="InterPro" id="IPR019771">
    <property type="entry name" value="F-actin_capping_bsu_CS"/>
</dbReference>
<comment type="similarity">
    <text evidence="2 9">Belongs to the F-actin-capping protein beta subunit family.</text>
</comment>
<evidence type="ECO:0000313" key="10">
    <source>
        <dbReference type="EMBL" id="OEJ83860.1"/>
    </source>
</evidence>
<protein>
    <recommendedName>
        <fullName evidence="3 9">F-actin-capping protein subunit beta</fullName>
    </recommendedName>
</protein>
<keyword evidence="5 9" id="KW-0963">Cytoplasm</keyword>
<dbReference type="InterPro" id="IPR042276">
    <property type="entry name" value="CapZ_alpha/beta_2"/>
</dbReference>
<evidence type="ECO:0000256" key="1">
    <source>
        <dbReference type="ARBA" id="ARBA00004245"/>
    </source>
</evidence>
<evidence type="ECO:0000256" key="2">
    <source>
        <dbReference type="ARBA" id="ARBA00006039"/>
    </source>
</evidence>
<sequence>MSDLQYQAALRLFKRLDPSKIPENLISLISLEPALSDDLLNDIDQPLKVKSATKGKDFLCCDYNRDADNHRSPWDNTYYTAEGTALSETESDEEMYYPSEELRLYEKLFNDSFEVYKDMYYEQGSYSSCYLWETEESLKEGFAGCVLFKKSLTTGDGGNWDSIHVFEVLQNTDSDIQAYEYRITSTIILDLQQKASSTSKIGGNLQRQAEKTVSLDVADGFEFNSSHLDAFHLTNLGNIVEDMENKLRTMLEVVYFDKTMNIYRNLVKDSSLHGSSGDYHRDLQENIAKGISNI</sequence>
<keyword evidence="6 9" id="KW-0009">Actin-binding</keyword>
<evidence type="ECO:0000256" key="8">
    <source>
        <dbReference type="ARBA" id="ARBA00025389"/>
    </source>
</evidence>
<dbReference type="GO" id="GO:0030036">
    <property type="term" value="P:actin cytoskeleton organization"/>
    <property type="evidence" value="ECO:0007669"/>
    <property type="project" value="InterPro"/>
</dbReference>
<dbReference type="Pfam" id="PF01115">
    <property type="entry name" value="F_actin_cap_B"/>
    <property type="match status" value="1"/>
</dbReference>
<dbReference type="GO" id="GO:0051016">
    <property type="term" value="P:barbed-end actin filament capping"/>
    <property type="evidence" value="ECO:0007669"/>
    <property type="project" value="UniProtKB-UniRule"/>
</dbReference>
<comment type="function">
    <text evidence="8 9">F-actin-capping proteins bind in a Ca(2+)-independent manner to the fast growing ends of actin filaments (barbed end) thereby blocking the exchange of subunits at these ends. Unlike other capping proteins (such as gelsolin and severin), these proteins do not sever actin filaments.</text>
</comment>
<dbReference type="STRING" id="56408.A0A1E5RAC2"/>
<evidence type="ECO:0000256" key="9">
    <source>
        <dbReference type="RuleBase" id="RU365078"/>
    </source>
</evidence>
<keyword evidence="11" id="KW-1185">Reference proteome</keyword>
<dbReference type="PROSITE" id="PS00231">
    <property type="entry name" value="F_ACTIN_CAPPING_BETA"/>
    <property type="match status" value="1"/>
</dbReference>
<dbReference type="PANTHER" id="PTHR10619:SF0">
    <property type="entry name" value="F-ACTIN-CAPPING PROTEIN SUBUNIT BETA ISOFORMS 1 AND 2"/>
    <property type="match status" value="1"/>
</dbReference>
<comment type="caution">
    <text evidence="10">The sequence shown here is derived from an EMBL/GenBank/DDBJ whole genome shotgun (WGS) entry which is preliminary data.</text>
</comment>
<dbReference type="Proteomes" id="UP000095728">
    <property type="component" value="Unassembled WGS sequence"/>
</dbReference>
<evidence type="ECO:0000256" key="7">
    <source>
        <dbReference type="ARBA" id="ARBA00023212"/>
    </source>
</evidence>
<dbReference type="FunCoup" id="A0A1E5RAC2">
    <property type="interactions" value="891"/>
</dbReference>
<dbReference type="Gene3D" id="1.20.58.570">
    <property type="match status" value="1"/>
</dbReference>
<dbReference type="InterPro" id="IPR037282">
    <property type="entry name" value="CapZ_alpha/beta"/>
</dbReference>
<dbReference type="InterPro" id="IPR001698">
    <property type="entry name" value="CAPZB"/>
</dbReference>
<evidence type="ECO:0000256" key="3">
    <source>
        <dbReference type="ARBA" id="ARBA00021859"/>
    </source>
</evidence>
<dbReference type="OrthoDB" id="9979678at2759"/>
<dbReference type="InterPro" id="IPR043175">
    <property type="entry name" value="CAPZB_N"/>
</dbReference>
<comment type="subunit">
    <text evidence="9">Heterodimer of an alpha and a beta subunit.</text>
</comment>
<evidence type="ECO:0000313" key="11">
    <source>
        <dbReference type="Proteomes" id="UP000095728"/>
    </source>
</evidence>
<proteinExistence type="inferred from homology"/>
<dbReference type="GO" id="GO:0000902">
    <property type="term" value="P:cell morphogenesis"/>
    <property type="evidence" value="ECO:0007669"/>
    <property type="project" value="TreeGrafter"/>
</dbReference>
<dbReference type="Gene3D" id="3.90.1150.210">
    <property type="entry name" value="F-actin capping protein, beta subunit"/>
    <property type="match status" value="1"/>
</dbReference>
<evidence type="ECO:0000256" key="4">
    <source>
        <dbReference type="ARBA" id="ARBA00022467"/>
    </source>
</evidence>
<dbReference type="PRINTS" id="PR00192">
    <property type="entry name" value="FACTINCAPB"/>
</dbReference>
<dbReference type="GO" id="GO:0051015">
    <property type="term" value="F:actin filament binding"/>
    <property type="evidence" value="ECO:0007669"/>
    <property type="project" value="TreeGrafter"/>
</dbReference>
<reference evidence="11" key="1">
    <citation type="journal article" date="2016" name="Genome Announc.">
        <title>Genome sequences of three species of Hanseniaspora isolated from spontaneous wine fermentations.</title>
        <authorList>
            <person name="Sternes P.R."/>
            <person name="Lee D."/>
            <person name="Kutyna D.R."/>
            <person name="Borneman A.R."/>
        </authorList>
    </citation>
    <scope>NUCLEOTIDE SEQUENCE [LARGE SCALE GENOMIC DNA]</scope>
    <source>
        <strain evidence="11">AWRI3579</strain>
    </source>
</reference>
<name>A0A1E5RAC2_9ASCO</name>
<organism evidence="10 11">
    <name type="scientific">Hanseniaspora osmophila</name>
    <dbReference type="NCBI Taxonomy" id="56408"/>
    <lineage>
        <taxon>Eukaryota</taxon>
        <taxon>Fungi</taxon>
        <taxon>Dikarya</taxon>
        <taxon>Ascomycota</taxon>
        <taxon>Saccharomycotina</taxon>
        <taxon>Saccharomycetes</taxon>
        <taxon>Saccharomycodales</taxon>
        <taxon>Saccharomycodaceae</taxon>
        <taxon>Hanseniaspora</taxon>
    </lineage>
</organism>
<keyword evidence="7 9" id="KW-0206">Cytoskeleton</keyword>
<dbReference type="GO" id="GO:0030479">
    <property type="term" value="C:actin cortical patch"/>
    <property type="evidence" value="ECO:0007669"/>
    <property type="project" value="TreeGrafter"/>
</dbReference>
<dbReference type="PANTHER" id="PTHR10619">
    <property type="entry name" value="F-ACTIN-CAPPING PROTEIN SUBUNIT BETA"/>
    <property type="match status" value="1"/>
</dbReference>
<dbReference type="GO" id="GO:0008290">
    <property type="term" value="C:F-actin capping protein complex"/>
    <property type="evidence" value="ECO:0007669"/>
    <property type="project" value="UniProtKB-UniRule"/>
</dbReference>
<evidence type="ECO:0000256" key="5">
    <source>
        <dbReference type="ARBA" id="ARBA00022490"/>
    </source>
</evidence>
<accession>A0A1E5RAC2</accession>